<dbReference type="PANTHER" id="PTHR42695:SF5">
    <property type="entry name" value="GLUTAMINE AMIDOTRANSFERASE YLR126C-RELATED"/>
    <property type="match status" value="1"/>
</dbReference>
<dbReference type="RefSeq" id="WP_012384410.1">
    <property type="nucleotide sequence ID" value="NC_010581.1"/>
</dbReference>
<keyword evidence="2" id="KW-0315">Glutamine amidotransferase</keyword>
<protein>
    <submittedName>
        <fullName evidence="2">Glutamine amidotransferase class-I</fullName>
    </submittedName>
</protein>
<dbReference type="OrthoDB" id="9813383at2"/>
<dbReference type="InterPro" id="IPR017926">
    <property type="entry name" value="GATASE"/>
</dbReference>
<dbReference type="InterPro" id="IPR029062">
    <property type="entry name" value="Class_I_gatase-like"/>
</dbReference>
<dbReference type="eggNOG" id="COG0518">
    <property type="taxonomic scope" value="Bacteria"/>
</dbReference>
<accession>B2IKL4</accession>
<evidence type="ECO:0000313" key="3">
    <source>
        <dbReference type="Proteomes" id="UP000001695"/>
    </source>
</evidence>
<organism evidence="2 3">
    <name type="scientific">Beijerinckia indica subsp. indica (strain ATCC 9039 / DSM 1715 / NCIMB 8712)</name>
    <dbReference type="NCBI Taxonomy" id="395963"/>
    <lineage>
        <taxon>Bacteria</taxon>
        <taxon>Pseudomonadati</taxon>
        <taxon>Pseudomonadota</taxon>
        <taxon>Alphaproteobacteria</taxon>
        <taxon>Hyphomicrobiales</taxon>
        <taxon>Beijerinckiaceae</taxon>
        <taxon>Beijerinckia</taxon>
    </lineage>
</organism>
<dbReference type="GO" id="GO:0016740">
    <property type="term" value="F:transferase activity"/>
    <property type="evidence" value="ECO:0007669"/>
    <property type="project" value="UniProtKB-KW"/>
</dbReference>
<proteinExistence type="predicted"/>
<dbReference type="PANTHER" id="PTHR42695">
    <property type="entry name" value="GLUTAMINE AMIDOTRANSFERASE YLR126C-RELATED"/>
    <property type="match status" value="1"/>
</dbReference>
<keyword evidence="3" id="KW-1185">Reference proteome</keyword>
<dbReference type="InterPro" id="IPR044992">
    <property type="entry name" value="ChyE-like"/>
</dbReference>
<dbReference type="EMBL" id="CP001016">
    <property type="protein sequence ID" value="ACB95053.1"/>
    <property type="molecule type" value="Genomic_DNA"/>
</dbReference>
<dbReference type="Pfam" id="PF00117">
    <property type="entry name" value="GATase"/>
    <property type="match status" value="1"/>
</dbReference>
<dbReference type="AlphaFoldDB" id="B2IKL4"/>
<dbReference type="Gene3D" id="3.40.50.880">
    <property type="match status" value="1"/>
</dbReference>
<reference evidence="2 3" key="2">
    <citation type="journal article" date="2010" name="J. Bacteriol.">
        <title>Complete genome sequence of Beijerinckia indica subsp. indica.</title>
        <authorList>
            <person name="Tamas I."/>
            <person name="Dedysh S.N."/>
            <person name="Liesack W."/>
            <person name="Stott M.B."/>
            <person name="Alam M."/>
            <person name="Murrell J.C."/>
            <person name="Dunfield P.F."/>
        </authorList>
    </citation>
    <scope>NUCLEOTIDE SEQUENCE [LARGE SCALE GENOMIC DNA]</scope>
    <source>
        <strain evidence="3">ATCC 9039 / DSM 1715 / NCIMB 8712</strain>
    </source>
</reference>
<dbReference type="STRING" id="395963.Bind_1413"/>
<dbReference type="CDD" id="cd01741">
    <property type="entry name" value="GATase1_1"/>
    <property type="match status" value="1"/>
</dbReference>
<gene>
    <name evidence="2" type="ordered locus">Bind_1413</name>
</gene>
<dbReference type="GO" id="GO:0005829">
    <property type="term" value="C:cytosol"/>
    <property type="evidence" value="ECO:0007669"/>
    <property type="project" value="TreeGrafter"/>
</dbReference>
<evidence type="ECO:0000259" key="1">
    <source>
        <dbReference type="Pfam" id="PF00117"/>
    </source>
</evidence>
<reference evidence="3" key="1">
    <citation type="submission" date="2008-03" db="EMBL/GenBank/DDBJ databases">
        <title>Complete sequence of chromosome of Beijerinckia indica subsp. indica ATCC 9039.</title>
        <authorList>
            <consortium name="US DOE Joint Genome Institute"/>
            <person name="Copeland A."/>
            <person name="Lucas S."/>
            <person name="Lapidus A."/>
            <person name="Glavina del Rio T."/>
            <person name="Dalin E."/>
            <person name="Tice H."/>
            <person name="Bruce D."/>
            <person name="Goodwin L."/>
            <person name="Pitluck S."/>
            <person name="LaButti K."/>
            <person name="Schmutz J."/>
            <person name="Larimer F."/>
            <person name="Land M."/>
            <person name="Hauser L."/>
            <person name="Kyrpides N."/>
            <person name="Mikhailova N."/>
            <person name="Dunfield P.F."/>
            <person name="Dedysh S.N."/>
            <person name="Liesack W."/>
            <person name="Saw J.H."/>
            <person name="Alam M."/>
            <person name="Chen Y."/>
            <person name="Murrell J.C."/>
            <person name="Richardson P."/>
        </authorList>
    </citation>
    <scope>NUCLEOTIDE SEQUENCE [LARGE SCALE GENOMIC DNA]</scope>
    <source>
        <strain evidence="3">ATCC 9039 / DSM 1715 / NCIMB 8712</strain>
    </source>
</reference>
<dbReference type="PROSITE" id="PS51273">
    <property type="entry name" value="GATASE_TYPE_1"/>
    <property type="match status" value="1"/>
</dbReference>
<dbReference type="HOGENOM" id="CLU_054974_3_1_5"/>
<sequence>MSRTAIAIRHLAFEDLGGFAPVLARAGFQLRYLDIGVDTLATPEPMEADLLFVLGGPIGAYEDDRYPFLAEEIRILERRLAANRPTFGICLGAQLMARALGAKVYPGPAKEFGFKPITLTGAGEKSALSAFAHQSVLHWHGDTFDLPQGAIHLASTDVCVNQAFAYGQHALAVQFHPEAGGEGFERWLIGHTLELSLAKIDVSALRAENERLTPVLQSQAAACLETWLNSHVHWHDR</sequence>
<name>B2IKL4_BEII9</name>
<dbReference type="Proteomes" id="UP000001695">
    <property type="component" value="Chromosome"/>
</dbReference>
<dbReference type="SUPFAM" id="SSF52317">
    <property type="entry name" value="Class I glutamine amidotransferase-like"/>
    <property type="match status" value="1"/>
</dbReference>
<evidence type="ECO:0000313" key="2">
    <source>
        <dbReference type="EMBL" id="ACB95053.1"/>
    </source>
</evidence>
<dbReference type="NCBIfam" id="NF005458">
    <property type="entry name" value="PRK07053.1"/>
    <property type="match status" value="1"/>
</dbReference>
<dbReference type="KEGG" id="bid:Bind_1413"/>
<keyword evidence="2" id="KW-0808">Transferase</keyword>
<feature type="domain" description="Glutamine amidotransferase" evidence="1">
    <location>
        <begin position="44"/>
        <end position="181"/>
    </location>
</feature>